<comment type="similarity">
    <text evidence="1">Belongs to the T4likevirus baseplate wedge protein gp10 family.</text>
</comment>
<dbReference type="Pfam" id="PF23618">
    <property type="entry name" value="T4_gp9_10_C"/>
    <property type="match status" value="1"/>
</dbReference>
<dbReference type="InterPro" id="IPR056391">
    <property type="entry name" value="Baseplate_gp9_C"/>
</dbReference>
<dbReference type="InterPro" id="IPR036240">
    <property type="entry name" value="Gp9-like_sf"/>
</dbReference>
<feature type="domain" description="Baseplate structural protein Gp10 C-terminal" evidence="4">
    <location>
        <begin position="452"/>
        <end position="604"/>
    </location>
</feature>
<keyword evidence="1" id="KW-1227">Viral tail protein</keyword>
<accession>A0A076YLB3</accession>
<comment type="function">
    <text evidence="1">Baseplate protein. Involved in the tail assembly.</text>
</comment>
<keyword evidence="1" id="KW-1188">Viral release from host cell</keyword>
<dbReference type="GeneID" id="22113676"/>
<dbReference type="GO" id="GO:0019076">
    <property type="term" value="P:viral release from host cell"/>
    <property type="evidence" value="ECO:0007669"/>
    <property type="project" value="InterPro"/>
</dbReference>
<dbReference type="SUPFAM" id="SSF50017">
    <property type="entry name" value="gp9"/>
    <property type="match status" value="1"/>
</dbReference>
<dbReference type="InterPro" id="IPR034695">
    <property type="entry name" value="BP10_T4"/>
</dbReference>
<name>A0A076YLB3_9CAUD</name>
<dbReference type="GO" id="GO:0098025">
    <property type="term" value="C:virus tail, baseplate"/>
    <property type="evidence" value="ECO:0007669"/>
    <property type="project" value="UniProtKB-UniRule"/>
</dbReference>
<evidence type="ECO:0000259" key="3">
    <source>
        <dbReference type="Pfam" id="PF07880"/>
    </source>
</evidence>
<dbReference type="Gene3D" id="1.20.5.960">
    <property type="entry name" value="Bacteriophage t4 gene product 9 (gp9)"/>
    <property type="match status" value="1"/>
</dbReference>
<evidence type="ECO:0000259" key="5">
    <source>
        <dbReference type="Pfam" id="PF22670"/>
    </source>
</evidence>
<comment type="induction">
    <text evidence="1">Expressed in the late phase of the viral replicative cycle.</text>
</comment>
<feature type="compositionally biased region" description="Polar residues" evidence="2">
    <location>
        <begin position="507"/>
        <end position="519"/>
    </location>
</feature>
<gene>
    <name evidence="7" type="ORF">CPTMiller_00204</name>
</gene>
<dbReference type="RefSeq" id="YP_009097806.1">
    <property type="nucleotide sequence ID" value="NC_025414.1"/>
</dbReference>
<dbReference type="Pfam" id="PF22670">
    <property type="entry name" value="Gp10_D3"/>
    <property type="match status" value="1"/>
</dbReference>
<feature type="disulfide bond" description="Interchain (with GP7); alternate" evidence="1">
    <location>
        <position position="558"/>
    </location>
</feature>
<organism evidence="7 8">
    <name type="scientific">Citrobacter phage Miller</name>
    <dbReference type="NCBI Taxonomy" id="1527524"/>
    <lineage>
        <taxon>Viruses</taxon>
        <taxon>Duplodnaviria</taxon>
        <taxon>Heunggongvirae</taxon>
        <taxon>Uroviricota</taxon>
        <taxon>Caudoviricetes</taxon>
        <taxon>Pantevenvirales</taxon>
        <taxon>Straboviridae</taxon>
        <taxon>Pseudotevenvirus</taxon>
        <taxon>Pseudotevenvirus miller</taxon>
    </lineage>
</organism>
<evidence type="ECO:0000313" key="7">
    <source>
        <dbReference type="EMBL" id="AIK68140.1"/>
    </source>
</evidence>
<dbReference type="EMBL" id="KM236237">
    <property type="protein sequence ID" value="AIK68140.1"/>
    <property type="molecule type" value="Genomic_DNA"/>
</dbReference>
<dbReference type="HAMAP" id="MF_04106">
    <property type="entry name" value="BP10_T4"/>
    <property type="match status" value="1"/>
</dbReference>
<comment type="subcellular location">
    <subcellularLocation>
        <location evidence="1">Virion</location>
    </subcellularLocation>
    <text evidence="1">Present in the baseplate.</text>
</comment>
<evidence type="ECO:0000256" key="2">
    <source>
        <dbReference type="SAM" id="MobiDB-lite"/>
    </source>
</evidence>
<protein>
    <recommendedName>
        <fullName evidence="1">Baseplate wedge protein gp10</fullName>
    </recommendedName>
</protein>
<dbReference type="Proteomes" id="UP000201263">
    <property type="component" value="Segment"/>
</dbReference>
<evidence type="ECO:0000256" key="1">
    <source>
        <dbReference type="HAMAP-Rule" id="MF_04106"/>
    </source>
</evidence>
<feature type="region of interest" description="Disordered" evidence="2">
    <location>
        <begin position="507"/>
        <end position="526"/>
    </location>
</feature>
<reference evidence="7 8" key="1">
    <citation type="submission" date="2014-07" db="EMBL/GenBank/DDBJ databases">
        <title>Complete Genome of Citrobacter freundii Myophage Miller.</title>
        <authorList>
            <person name="Hwang K."/>
            <person name="Luna A.J."/>
            <person name="Hernandez A.C."/>
            <person name="Everett G.F.K."/>
        </authorList>
    </citation>
    <scope>NUCLEOTIDE SEQUENCE [LARGE SCALE GENOMIC DNA]</scope>
</reference>
<evidence type="ECO:0000259" key="6">
    <source>
        <dbReference type="Pfam" id="PF23618"/>
    </source>
</evidence>
<evidence type="ECO:0000259" key="4">
    <source>
        <dbReference type="Pfam" id="PF21939"/>
    </source>
</evidence>
<sequence length="605" mass="66941">MKQEIIIGNVVDDGAGDYLRRGGQKTNANFTELYEKLGDGEIPHPAGAWKTHSAPTLNPIFGDSWALNTSNNRITVNLPKGGVGDYNKVIRLRDVWSKWAVNNVRIVPATGDTIKGSPTYKELYKDFMDVELVYCAPGRWEYVENKQVDKITTSDLATVAKETYIATQGQTDFPNVFGPGNSYNVRALEVYYRGNLLYIDDKNGFVEANSDYGSPGTNPGELIDLDGTNIRLKRPCNAGDTLQFVTYMDGIATWRSTYEAHTMRVYNTGDTELVSVPGEIWVGNLATKKEFTTAEFGISSRVLINPNSFELLLNGRQLVKAGDADLPTFVCEGAEGYDEDSCLANSGAWVPSGQDYSLIFVDSIVTGIKFSQPLESRDVVTIRWFNNDIGTVMEWEGVGGIKEHTDKIYLNNEEELTLVGRIEYTDYNNPSQKTMRKITEPFSGRLLDLQAFFDVIHPIGTIYENAHNDANPGEYMGFGIWKRYAEGQFIAGWTTDAADSDFGLNNNDLDGSGQPTHTAGGSGGERGYEIHPINVPQIESTDKVLIKDDNGIIIIGGCQVDPDATGPGYTKYREDVLKVNQGNTTPDKLKTLPPYITAHRWIRVA</sequence>
<keyword evidence="1" id="KW-0426">Late protein</keyword>
<dbReference type="InterPro" id="IPR008987">
    <property type="entry name" value="Baseplate_struct_prot_Gp9/10_N"/>
</dbReference>
<keyword evidence="1" id="KW-1015">Disulfide bond</keyword>
<dbReference type="KEGG" id="vg:22113676"/>
<comment type="subunit">
    <text evidence="1">Homotrimer; disulfide-linked. Heteromultimer with gp7; a gp10 molecule is disulfide-linked to gp7 and the other two remaining gp10 molecules form a disulfide bond.</text>
</comment>
<feature type="domain" description="Baseplate protein gp9-like C-terminal" evidence="6">
    <location>
        <begin position="156"/>
        <end position="264"/>
    </location>
</feature>
<dbReference type="Pfam" id="PF21939">
    <property type="entry name" value="Gp10_C"/>
    <property type="match status" value="1"/>
</dbReference>
<dbReference type="InterPro" id="IPR053827">
    <property type="entry name" value="Gp10_C"/>
</dbReference>
<dbReference type="InterPro" id="IPR054430">
    <property type="entry name" value="Gp10_D3"/>
</dbReference>
<keyword evidence="8" id="KW-1185">Reference proteome</keyword>
<keyword evidence="1" id="KW-1245">Viral tail assembly</keyword>
<keyword evidence="1" id="KW-0946">Virion</keyword>
<evidence type="ECO:0000313" key="8">
    <source>
        <dbReference type="Proteomes" id="UP000201263"/>
    </source>
</evidence>
<feature type="disulfide bond" description="Interchain; alternate" evidence="1">
    <location>
        <position position="558"/>
    </location>
</feature>
<dbReference type="GO" id="GO:0098003">
    <property type="term" value="P:viral tail assembly"/>
    <property type="evidence" value="ECO:0007669"/>
    <property type="project" value="UniProtKB-KW"/>
</dbReference>
<dbReference type="Pfam" id="PF07880">
    <property type="entry name" value="T4_gp9_10_N"/>
    <property type="match status" value="1"/>
</dbReference>
<feature type="domain" description="Baseplate wedge protein gp10" evidence="5">
    <location>
        <begin position="271"/>
        <end position="387"/>
    </location>
</feature>
<proteinExistence type="evidence at transcript level"/>
<feature type="domain" description="Baseplate structural protein Gp9/Gp10 N-terminal" evidence="3">
    <location>
        <begin position="2"/>
        <end position="151"/>
    </location>
</feature>
<keyword evidence="1" id="KW-1226">Viral baseplate protein</keyword>